<dbReference type="InterPro" id="IPR023780">
    <property type="entry name" value="Chromo_domain"/>
</dbReference>
<keyword evidence="2" id="KW-0548">Nucleotidyltransferase</keyword>
<feature type="chain" id="PRO_5014809065" description="Chromo domain-containing protein" evidence="7">
    <location>
        <begin position="20"/>
        <end position="305"/>
    </location>
</feature>
<feature type="signal peptide" evidence="7">
    <location>
        <begin position="1"/>
        <end position="19"/>
    </location>
</feature>
<dbReference type="Pfam" id="PF24626">
    <property type="entry name" value="SH3_Tf2-1"/>
    <property type="match status" value="1"/>
</dbReference>
<protein>
    <recommendedName>
        <fullName evidence="8">Chromo domain-containing protein</fullName>
    </recommendedName>
</protein>
<dbReference type="PANTHER" id="PTHR37984">
    <property type="entry name" value="PROTEIN CBG26694"/>
    <property type="match status" value="1"/>
</dbReference>
<keyword evidence="1" id="KW-0808">Transferase</keyword>
<dbReference type="InterPro" id="IPR041373">
    <property type="entry name" value="RT_RNaseH"/>
</dbReference>
<dbReference type="EMBL" id="OIVN01006179">
    <property type="protein sequence ID" value="SPD27078.1"/>
    <property type="molecule type" value="Genomic_DNA"/>
</dbReference>
<gene>
    <name evidence="9" type="ORF">FSB_LOCUS54960</name>
</gene>
<dbReference type="InterPro" id="IPR043502">
    <property type="entry name" value="DNA/RNA_pol_sf"/>
</dbReference>
<dbReference type="Pfam" id="PF17917">
    <property type="entry name" value="RT_RNaseH"/>
    <property type="match status" value="1"/>
</dbReference>
<evidence type="ECO:0000256" key="1">
    <source>
        <dbReference type="ARBA" id="ARBA00022679"/>
    </source>
</evidence>
<sequence>MPVRLRIILRIWVVTQCDASRASVGAVLRQDRPIAFHSQALKGKNLLMSTYEKEMLALVIAVRKWKHYLLGRKFIVRTDQKSLQYLWSQKIATEAQQKWLYKLMGLDFSIEYKKGSENKVVALYLGRDEVLKGLKDNIKLAQNKMKKRYDLKHRDKVFEVGSWVYVQLQPYRQISVSLRQNAKLAPRYYGPFRILECIGQVAYKLELPATSRIHPVFHVSKLKEKLGARISSQPQLPITIGEQEELGARLLAILDRQVRRNKTEVLIHWQGLPTSDATWEDLEAMKIQFPQYTLEDKGLFKKGGV</sequence>
<keyword evidence="6" id="KW-0695">RNA-directed DNA polymerase</keyword>
<proteinExistence type="predicted"/>
<evidence type="ECO:0000256" key="3">
    <source>
        <dbReference type="ARBA" id="ARBA00022722"/>
    </source>
</evidence>
<keyword evidence="3" id="KW-0540">Nuclease</keyword>
<dbReference type="GO" id="GO:0003964">
    <property type="term" value="F:RNA-directed DNA polymerase activity"/>
    <property type="evidence" value="ECO:0007669"/>
    <property type="project" value="UniProtKB-KW"/>
</dbReference>
<dbReference type="GO" id="GO:0016787">
    <property type="term" value="F:hydrolase activity"/>
    <property type="evidence" value="ECO:0007669"/>
    <property type="project" value="UniProtKB-KW"/>
</dbReference>
<dbReference type="PROSITE" id="PS50013">
    <property type="entry name" value="CHROMO_2"/>
    <property type="match status" value="1"/>
</dbReference>
<keyword evidence="7" id="KW-0732">Signal</keyword>
<evidence type="ECO:0000259" key="8">
    <source>
        <dbReference type="PROSITE" id="PS50013"/>
    </source>
</evidence>
<dbReference type="InterPro" id="IPR056924">
    <property type="entry name" value="SH3_Tf2-1"/>
</dbReference>
<dbReference type="Pfam" id="PF00385">
    <property type="entry name" value="Chromo"/>
    <property type="match status" value="1"/>
</dbReference>
<dbReference type="AlphaFoldDB" id="A0A2N9IRD5"/>
<dbReference type="CDD" id="cd09274">
    <property type="entry name" value="RNase_HI_RT_Ty3"/>
    <property type="match status" value="1"/>
</dbReference>
<evidence type="ECO:0000256" key="6">
    <source>
        <dbReference type="ARBA" id="ARBA00022918"/>
    </source>
</evidence>
<dbReference type="InterPro" id="IPR016197">
    <property type="entry name" value="Chromo-like_dom_sf"/>
</dbReference>
<evidence type="ECO:0000313" key="9">
    <source>
        <dbReference type="EMBL" id="SPD27078.1"/>
    </source>
</evidence>
<dbReference type="GO" id="GO:0004519">
    <property type="term" value="F:endonuclease activity"/>
    <property type="evidence" value="ECO:0007669"/>
    <property type="project" value="UniProtKB-KW"/>
</dbReference>
<dbReference type="SUPFAM" id="SSF54160">
    <property type="entry name" value="Chromo domain-like"/>
    <property type="match status" value="1"/>
</dbReference>
<dbReference type="InterPro" id="IPR050951">
    <property type="entry name" value="Retrovirus_Pol_polyprotein"/>
</dbReference>
<reference evidence="9" key="1">
    <citation type="submission" date="2018-02" db="EMBL/GenBank/DDBJ databases">
        <authorList>
            <person name="Cohen D.B."/>
            <person name="Kent A.D."/>
        </authorList>
    </citation>
    <scope>NUCLEOTIDE SEQUENCE</scope>
</reference>
<dbReference type="PANTHER" id="PTHR37984:SF5">
    <property type="entry name" value="PROTEIN NYNRIN-LIKE"/>
    <property type="match status" value="1"/>
</dbReference>
<evidence type="ECO:0000256" key="4">
    <source>
        <dbReference type="ARBA" id="ARBA00022759"/>
    </source>
</evidence>
<feature type="domain" description="Chromo" evidence="8">
    <location>
        <begin position="248"/>
        <end position="291"/>
    </location>
</feature>
<name>A0A2N9IRD5_FAGSY</name>
<keyword evidence="5" id="KW-0378">Hydrolase</keyword>
<accession>A0A2N9IRD5</accession>
<evidence type="ECO:0000256" key="7">
    <source>
        <dbReference type="SAM" id="SignalP"/>
    </source>
</evidence>
<keyword evidence="4" id="KW-0255">Endonuclease</keyword>
<dbReference type="InterPro" id="IPR000953">
    <property type="entry name" value="Chromo/chromo_shadow_dom"/>
</dbReference>
<dbReference type="SUPFAM" id="SSF56672">
    <property type="entry name" value="DNA/RNA polymerases"/>
    <property type="match status" value="1"/>
</dbReference>
<evidence type="ECO:0000256" key="2">
    <source>
        <dbReference type="ARBA" id="ARBA00022695"/>
    </source>
</evidence>
<evidence type="ECO:0000256" key="5">
    <source>
        <dbReference type="ARBA" id="ARBA00022801"/>
    </source>
</evidence>
<organism evidence="9">
    <name type="scientific">Fagus sylvatica</name>
    <name type="common">Beechnut</name>
    <dbReference type="NCBI Taxonomy" id="28930"/>
    <lineage>
        <taxon>Eukaryota</taxon>
        <taxon>Viridiplantae</taxon>
        <taxon>Streptophyta</taxon>
        <taxon>Embryophyta</taxon>
        <taxon>Tracheophyta</taxon>
        <taxon>Spermatophyta</taxon>
        <taxon>Magnoliopsida</taxon>
        <taxon>eudicotyledons</taxon>
        <taxon>Gunneridae</taxon>
        <taxon>Pentapetalae</taxon>
        <taxon>rosids</taxon>
        <taxon>fabids</taxon>
        <taxon>Fagales</taxon>
        <taxon>Fagaceae</taxon>
        <taxon>Fagus</taxon>
    </lineage>
</organism>
<dbReference type="Gene3D" id="2.40.50.40">
    <property type="match status" value="1"/>
</dbReference>